<dbReference type="EMBL" id="VCGU01000005">
    <property type="protein sequence ID" value="TRY75320.1"/>
    <property type="molecule type" value="Genomic_DNA"/>
</dbReference>
<accession>A0A553PCC9</accession>
<organism evidence="1 2">
    <name type="scientific">Tigriopus californicus</name>
    <name type="common">Marine copepod</name>
    <dbReference type="NCBI Taxonomy" id="6832"/>
    <lineage>
        <taxon>Eukaryota</taxon>
        <taxon>Metazoa</taxon>
        <taxon>Ecdysozoa</taxon>
        <taxon>Arthropoda</taxon>
        <taxon>Crustacea</taxon>
        <taxon>Multicrustacea</taxon>
        <taxon>Hexanauplia</taxon>
        <taxon>Copepoda</taxon>
        <taxon>Harpacticoida</taxon>
        <taxon>Harpacticidae</taxon>
        <taxon>Tigriopus</taxon>
    </lineage>
</organism>
<dbReference type="Proteomes" id="UP000318571">
    <property type="component" value="Chromosome 2"/>
</dbReference>
<dbReference type="AlphaFoldDB" id="A0A553PCC9"/>
<evidence type="ECO:0000313" key="2">
    <source>
        <dbReference type="Proteomes" id="UP000318571"/>
    </source>
</evidence>
<evidence type="ECO:0000313" key="1">
    <source>
        <dbReference type="EMBL" id="TRY75320.1"/>
    </source>
</evidence>
<sequence>MTYSVPSYLEETRSQTEDLIQQSQTSDFNLEILAQEWLSAVQVRQDRLTQELADLYAQFVGHVDQIRTIKDYQEEKSKLAMSELERHQTELSQLNVVKDEKGFAINPIKNDVSTFVLDQRELTDSRNHNILWDYIGAGVSSEWKRL</sequence>
<comment type="caution">
    <text evidence="1">The sequence shown here is derived from an EMBL/GenBank/DDBJ whole genome shotgun (WGS) entry which is preliminary data.</text>
</comment>
<proteinExistence type="predicted"/>
<reference evidence="1 2" key="1">
    <citation type="journal article" date="2018" name="Nat. Ecol. Evol.">
        <title>Genomic signatures of mitonuclear coevolution across populations of Tigriopus californicus.</title>
        <authorList>
            <person name="Barreto F.S."/>
            <person name="Watson E.T."/>
            <person name="Lima T.G."/>
            <person name="Willett C.S."/>
            <person name="Edmands S."/>
            <person name="Li W."/>
            <person name="Burton R.S."/>
        </authorList>
    </citation>
    <scope>NUCLEOTIDE SEQUENCE [LARGE SCALE GENOMIC DNA]</scope>
    <source>
        <strain evidence="1 2">San Diego</strain>
    </source>
</reference>
<keyword evidence="2" id="KW-1185">Reference proteome</keyword>
<name>A0A553PCC9_TIGCA</name>
<gene>
    <name evidence="1" type="ORF">TCAL_00743</name>
</gene>
<protein>
    <submittedName>
        <fullName evidence="1">Uncharacterized protein</fullName>
    </submittedName>
</protein>